<gene>
    <name evidence="5" type="ORF">AURANDRAFT_9018</name>
</gene>
<dbReference type="Gene3D" id="3.30.70.330">
    <property type="match status" value="1"/>
</dbReference>
<dbReference type="eggNOG" id="KOG0118">
    <property type="taxonomic scope" value="Eukaryota"/>
</dbReference>
<feature type="region of interest" description="Disordered" evidence="3">
    <location>
        <begin position="58"/>
        <end position="91"/>
    </location>
</feature>
<dbReference type="KEGG" id="aaf:AURANDRAFT_9018"/>
<dbReference type="InterPro" id="IPR000504">
    <property type="entry name" value="RRM_dom"/>
</dbReference>
<protein>
    <recommendedName>
        <fullName evidence="4">RRM domain-containing protein</fullName>
    </recommendedName>
</protein>
<feature type="compositionally biased region" description="Basic and acidic residues" evidence="3">
    <location>
        <begin position="79"/>
        <end position="91"/>
    </location>
</feature>
<evidence type="ECO:0000256" key="3">
    <source>
        <dbReference type="SAM" id="MobiDB-lite"/>
    </source>
</evidence>
<dbReference type="EMBL" id="GL833133">
    <property type="protein sequence ID" value="EGB06873.1"/>
    <property type="molecule type" value="Genomic_DNA"/>
</dbReference>
<evidence type="ECO:0000313" key="6">
    <source>
        <dbReference type="Proteomes" id="UP000002729"/>
    </source>
</evidence>
<feature type="non-terminal residue" evidence="5">
    <location>
        <position position="1"/>
    </location>
</feature>
<dbReference type="OrthoDB" id="439808at2759"/>
<keyword evidence="1 2" id="KW-0694">RNA-binding</keyword>
<dbReference type="SUPFAM" id="SSF54928">
    <property type="entry name" value="RNA-binding domain, RBD"/>
    <property type="match status" value="1"/>
</dbReference>
<name>F0YDS9_AURAN</name>
<dbReference type="InterPro" id="IPR012677">
    <property type="entry name" value="Nucleotide-bd_a/b_plait_sf"/>
</dbReference>
<dbReference type="SMART" id="SM00360">
    <property type="entry name" value="RRM"/>
    <property type="match status" value="1"/>
</dbReference>
<dbReference type="Proteomes" id="UP000002729">
    <property type="component" value="Unassembled WGS sequence"/>
</dbReference>
<sequence>TDERELRDVFGKYGEIKDVHLPTDRETGRLRGFAFLSYNDTRDCDDALAAMNGRVGGRTLRVSKAQPRGSGAGRPPPNGDRRGGGDDRGGG</sequence>
<dbReference type="GeneID" id="20229331"/>
<dbReference type="RefSeq" id="XP_009038616.1">
    <property type="nucleotide sequence ID" value="XM_009040368.1"/>
</dbReference>
<dbReference type="AlphaFoldDB" id="F0YDS9"/>
<feature type="non-terminal residue" evidence="5">
    <location>
        <position position="91"/>
    </location>
</feature>
<evidence type="ECO:0000256" key="1">
    <source>
        <dbReference type="ARBA" id="ARBA00022884"/>
    </source>
</evidence>
<reference evidence="5 6" key="1">
    <citation type="journal article" date="2011" name="Proc. Natl. Acad. Sci. U.S.A.">
        <title>Niche of harmful alga Aureococcus anophagefferens revealed through ecogenomics.</title>
        <authorList>
            <person name="Gobler C.J."/>
            <person name="Berry D.L."/>
            <person name="Dyhrman S.T."/>
            <person name="Wilhelm S.W."/>
            <person name="Salamov A."/>
            <person name="Lobanov A.V."/>
            <person name="Zhang Y."/>
            <person name="Collier J.L."/>
            <person name="Wurch L.L."/>
            <person name="Kustka A.B."/>
            <person name="Dill B.D."/>
            <person name="Shah M."/>
            <person name="VerBerkmoes N.C."/>
            <person name="Kuo A."/>
            <person name="Terry A."/>
            <person name="Pangilinan J."/>
            <person name="Lindquist E.A."/>
            <person name="Lucas S."/>
            <person name="Paulsen I.T."/>
            <person name="Hattenrath-Lehmann T.K."/>
            <person name="Talmage S.C."/>
            <person name="Walker E.A."/>
            <person name="Koch F."/>
            <person name="Burson A.M."/>
            <person name="Marcoval M.A."/>
            <person name="Tang Y.Z."/>
            <person name="Lecleir G.R."/>
            <person name="Coyne K.J."/>
            <person name="Berg G.M."/>
            <person name="Bertrand E.M."/>
            <person name="Saito M.A."/>
            <person name="Gladyshev V.N."/>
            <person name="Grigoriev I.V."/>
        </authorList>
    </citation>
    <scope>NUCLEOTIDE SEQUENCE [LARGE SCALE GENOMIC DNA]</scope>
    <source>
        <strain evidence="6">CCMP 1984</strain>
    </source>
</reference>
<evidence type="ECO:0000259" key="4">
    <source>
        <dbReference type="PROSITE" id="PS50102"/>
    </source>
</evidence>
<proteinExistence type="predicted"/>
<dbReference type="FunCoup" id="F0YDS9">
    <property type="interactions" value="423"/>
</dbReference>
<organism evidence="6">
    <name type="scientific">Aureococcus anophagefferens</name>
    <name type="common">Harmful bloom alga</name>
    <dbReference type="NCBI Taxonomy" id="44056"/>
    <lineage>
        <taxon>Eukaryota</taxon>
        <taxon>Sar</taxon>
        <taxon>Stramenopiles</taxon>
        <taxon>Ochrophyta</taxon>
        <taxon>Pelagophyceae</taxon>
        <taxon>Pelagomonadales</taxon>
        <taxon>Pelagomonadaceae</taxon>
        <taxon>Aureococcus</taxon>
    </lineage>
</organism>
<dbReference type="InterPro" id="IPR035979">
    <property type="entry name" value="RBD_domain_sf"/>
</dbReference>
<dbReference type="GO" id="GO:0003723">
    <property type="term" value="F:RNA binding"/>
    <property type="evidence" value="ECO:0007669"/>
    <property type="project" value="UniProtKB-UniRule"/>
</dbReference>
<evidence type="ECO:0000313" key="5">
    <source>
        <dbReference type="EMBL" id="EGB06873.1"/>
    </source>
</evidence>
<dbReference type="Pfam" id="PF00076">
    <property type="entry name" value="RRM_1"/>
    <property type="match status" value="1"/>
</dbReference>
<evidence type="ECO:0000256" key="2">
    <source>
        <dbReference type="PROSITE-ProRule" id="PRU00176"/>
    </source>
</evidence>
<keyword evidence="6" id="KW-1185">Reference proteome</keyword>
<dbReference type="InParanoid" id="F0YDS9"/>
<dbReference type="OMA" id="WMGRSIR"/>
<accession>F0YDS9</accession>
<dbReference type="PANTHER" id="PTHR48027">
    <property type="entry name" value="HETEROGENEOUS NUCLEAR RIBONUCLEOPROTEIN 87F-RELATED"/>
    <property type="match status" value="1"/>
</dbReference>
<feature type="domain" description="RRM" evidence="4">
    <location>
        <begin position="1"/>
        <end position="67"/>
    </location>
</feature>
<dbReference type="PROSITE" id="PS50102">
    <property type="entry name" value="RRM"/>
    <property type="match status" value="1"/>
</dbReference>
<dbReference type="InterPro" id="IPR052462">
    <property type="entry name" value="SLIRP/GR-RBP-like"/>
</dbReference>